<dbReference type="PANTHER" id="PTHR21284:SF12">
    <property type="entry name" value="EG:80H7.2 PROTEIN"/>
    <property type="match status" value="1"/>
</dbReference>
<accession>T1FQU6</accession>
<evidence type="ECO:0000256" key="2">
    <source>
        <dbReference type="ARBA" id="ARBA00022692"/>
    </source>
</evidence>
<reference evidence="8" key="1">
    <citation type="submission" date="2012-12" db="EMBL/GenBank/DDBJ databases">
        <authorList>
            <person name="Hellsten U."/>
            <person name="Grimwood J."/>
            <person name="Chapman J.A."/>
            <person name="Shapiro H."/>
            <person name="Aerts A."/>
            <person name="Otillar R.P."/>
            <person name="Terry A.Y."/>
            <person name="Boore J.L."/>
            <person name="Simakov O."/>
            <person name="Marletaz F."/>
            <person name="Cho S.-J."/>
            <person name="Edsinger-Gonzales E."/>
            <person name="Havlak P."/>
            <person name="Kuo D.-H."/>
            <person name="Larsson T."/>
            <person name="Lv J."/>
            <person name="Arendt D."/>
            <person name="Savage R."/>
            <person name="Osoegawa K."/>
            <person name="de Jong P."/>
            <person name="Lindberg D.R."/>
            <person name="Seaver E.C."/>
            <person name="Weisblat D.A."/>
            <person name="Putnam N.H."/>
            <person name="Grigoriev I.V."/>
            <person name="Rokhsar D.S."/>
        </authorList>
    </citation>
    <scope>NUCLEOTIDE SEQUENCE</scope>
</reference>
<dbReference type="KEGG" id="hro:HELRODRAFT_189237"/>
<evidence type="ECO:0000256" key="1">
    <source>
        <dbReference type="ARBA" id="ARBA00004141"/>
    </source>
</evidence>
<dbReference type="EMBL" id="KB097495">
    <property type="protein sequence ID" value="ESN96435.1"/>
    <property type="molecule type" value="Genomic_DNA"/>
</dbReference>
<name>T1FQU6_HELRO</name>
<dbReference type="EMBL" id="AMQM01001392">
    <property type="status" value="NOT_ANNOTATED_CDS"/>
    <property type="molecule type" value="Genomic_DNA"/>
</dbReference>
<dbReference type="PANTHER" id="PTHR21284">
    <property type="entry name" value="EG:80H7.2 PROTEIN"/>
    <property type="match status" value="1"/>
</dbReference>
<dbReference type="GeneID" id="20211193"/>
<feature type="transmembrane region" description="Helical" evidence="5">
    <location>
        <begin position="7"/>
        <end position="32"/>
    </location>
</feature>
<dbReference type="InParanoid" id="T1FQU6"/>
<organism evidence="7 8">
    <name type="scientific">Helobdella robusta</name>
    <name type="common">Californian leech</name>
    <dbReference type="NCBI Taxonomy" id="6412"/>
    <lineage>
        <taxon>Eukaryota</taxon>
        <taxon>Metazoa</taxon>
        <taxon>Spiralia</taxon>
        <taxon>Lophotrochozoa</taxon>
        <taxon>Annelida</taxon>
        <taxon>Clitellata</taxon>
        <taxon>Hirudinea</taxon>
        <taxon>Rhynchobdellida</taxon>
        <taxon>Glossiphoniidae</taxon>
        <taxon>Helobdella</taxon>
    </lineage>
</organism>
<reference evidence="7" key="3">
    <citation type="submission" date="2015-06" db="UniProtKB">
        <authorList>
            <consortium name="EnsemblMetazoa"/>
        </authorList>
    </citation>
    <scope>IDENTIFICATION</scope>
</reference>
<dbReference type="Gene3D" id="1.20.140.150">
    <property type="match status" value="1"/>
</dbReference>
<comment type="subcellular location">
    <subcellularLocation>
        <location evidence="1">Membrane</location>
        <topology evidence="1">Multi-pass membrane protein</topology>
    </subcellularLocation>
</comment>
<proteinExistence type="predicted"/>
<keyword evidence="2 5" id="KW-0812">Transmembrane</keyword>
<keyword evidence="4 5" id="KW-0472">Membrane</keyword>
<dbReference type="Proteomes" id="UP000015101">
    <property type="component" value="Unassembled WGS sequence"/>
</dbReference>
<keyword evidence="8" id="KW-1185">Reference proteome</keyword>
<sequence>MAQQHCLFVLGSLTLTFATIAVGVSFFAPYWLYNVHRPADGHATIEQNLDVTQSYIVYPGPTNFKYRGLWAQCYDTCQWFWQNNFKLEQEKFIPLGWHVAVQVLYFLGAFLVFFCEIISRLQLCCRTRMCVYRLLGFILLFSFVVQAAAVAVFGGFANKDYGASPLEATTTHLGWAFWMTLAGGGLTLLSGVYFLFLDCCNYIDDEEFLK</sequence>
<evidence type="ECO:0000256" key="5">
    <source>
        <dbReference type="SAM" id="Phobius"/>
    </source>
</evidence>
<evidence type="ECO:0000313" key="8">
    <source>
        <dbReference type="Proteomes" id="UP000015101"/>
    </source>
</evidence>
<dbReference type="EnsemblMetazoa" id="HelroT189237">
    <property type="protein sequence ID" value="HelroP189237"/>
    <property type="gene ID" value="HelroG189237"/>
</dbReference>
<dbReference type="CTD" id="20211193"/>
<protein>
    <submittedName>
        <fullName evidence="6 7">Uncharacterized protein</fullName>
    </submittedName>
</protein>
<evidence type="ECO:0000313" key="6">
    <source>
        <dbReference type="EMBL" id="ESN96435.1"/>
    </source>
</evidence>
<evidence type="ECO:0000256" key="4">
    <source>
        <dbReference type="ARBA" id="ARBA00023136"/>
    </source>
</evidence>
<dbReference type="Pfam" id="PF00822">
    <property type="entry name" value="PMP22_Claudin"/>
    <property type="match status" value="1"/>
</dbReference>
<evidence type="ECO:0000256" key="3">
    <source>
        <dbReference type="ARBA" id="ARBA00022989"/>
    </source>
</evidence>
<keyword evidence="3 5" id="KW-1133">Transmembrane helix</keyword>
<dbReference type="AlphaFoldDB" id="T1FQU6"/>
<evidence type="ECO:0000313" key="7">
    <source>
        <dbReference type="EnsemblMetazoa" id="HelroP189237"/>
    </source>
</evidence>
<feature type="transmembrane region" description="Helical" evidence="5">
    <location>
        <begin position="130"/>
        <end position="155"/>
    </location>
</feature>
<feature type="transmembrane region" description="Helical" evidence="5">
    <location>
        <begin position="95"/>
        <end position="118"/>
    </location>
</feature>
<gene>
    <name evidence="7" type="primary">20211193</name>
    <name evidence="6" type="ORF">HELRODRAFT_189237</name>
</gene>
<feature type="transmembrane region" description="Helical" evidence="5">
    <location>
        <begin position="175"/>
        <end position="196"/>
    </location>
</feature>
<dbReference type="HOGENOM" id="CLU_1311336_0_0_1"/>
<dbReference type="InterPro" id="IPR004031">
    <property type="entry name" value="PMP22/EMP/MP20/Claudin"/>
</dbReference>
<reference evidence="6 8" key="2">
    <citation type="journal article" date="2013" name="Nature">
        <title>Insights into bilaterian evolution from three spiralian genomes.</title>
        <authorList>
            <person name="Simakov O."/>
            <person name="Marletaz F."/>
            <person name="Cho S.J."/>
            <person name="Edsinger-Gonzales E."/>
            <person name="Havlak P."/>
            <person name="Hellsten U."/>
            <person name="Kuo D.H."/>
            <person name="Larsson T."/>
            <person name="Lv J."/>
            <person name="Arendt D."/>
            <person name="Savage R."/>
            <person name="Osoegawa K."/>
            <person name="de Jong P."/>
            <person name="Grimwood J."/>
            <person name="Chapman J.A."/>
            <person name="Shapiro H."/>
            <person name="Aerts A."/>
            <person name="Otillar R.P."/>
            <person name="Terry A.Y."/>
            <person name="Boore J.L."/>
            <person name="Grigoriev I.V."/>
            <person name="Lindberg D.R."/>
            <person name="Seaver E.C."/>
            <person name="Weisblat D.A."/>
            <person name="Putnam N.H."/>
            <person name="Rokhsar D.S."/>
        </authorList>
    </citation>
    <scope>NUCLEOTIDE SEQUENCE</scope>
</reference>
<dbReference type="GO" id="GO:0016020">
    <property type="term" value="C:membrane"/>
    <property type="evidence" value="ECO:0007669"/>
    <property type="project" value="UniProtKB-SubCell"/>
</dbReference>
<dbReference type="RefSeq" id="XP_009025597.1">
    <property type="nucleotide sequence ID" value="XM_009027349.1"/>
</dbReference>